<evidence type="ECO:0000313" key="1">
    <source>
        <dbReference type="EMBL" id="KAJ4449251.1"/>
    </source>
</evidence>
<sequence>MGHSPAIYPQYAEPESRKVKGTWFRERHCDNTPLAGQRQIQMELNLTPVSERVGVGGGGSVIVWGDISFGAQAELVFVDGGTLNAHRYIVEVLADNVIPFAGEYFILMHDNAHPYVARCMTRYLRDIGIPTLDWSACSSDLNRIEHL</sequence>
<dbReference type="EMBL" id="JAJSOF020000003">
    <property type="protein sequence ID" value="KAJ4449251.1"/>
    <property type="molecule type" value="Genomic_DNA"/>
</dbReference>
<reference evidence="1 2" key="1">
    <citation type="journal article" date="2022" name="Allergy">
        <title>Genome assembly and annotation of Periplaneta americana reveal a comprehensive cockroach allergen profile.</title>
        <authorList>
            <person name="Wang L."/>
            <person name="Xiong Q."/>
            <person name="Saelim N."/>
            <person name="Wang L."/>
            <person name="Nong W."/>
            <person name="Wan A.T."/>
            <person name="Shi M."/>
            <person name="Liu X."/>
            <person name="Cao Q."/>
            <person name="Hui J.H.L."/>
            <person name="Sookrung N."/>
            <person name="Leung T.F."/>
            <person name="Tungtrongchitr A."/>
            <person name="Tsui S.K.W."/>
        </authorList>
    </citation>
    <scope>NUCLEOTIDE SEQUENCE [LARGE SCALE GENOMIC DNA]</scope>
    <source>
        <strain evidence="1">PWHHKU_190912</strain>
    </source>
</reference>
<dbReference type="InterPro" id="IPR036397">
    <property type="entry name" value="RNaseH_sf"/>
</dbReference>
<comment type="caution">
    <text evidence="1">The sequence shown here is derived from an EMBL/GenBank/DDBJ whole genome shotgun (WGS) entry which is preliminary data.</text>
</comment>
<name>A0ABQ8TTS9_PERAM</name>
<dbReference type="Proteomes" id="UP001148838">
    <property type="component" value="Unassembled WGS sequence"/>
</dbReference>
<keyword evidence="2" id="KW-1185">Reference proteome</keyword>
<organism evidence="1 2">
    <name type="scientific">Periplaneta americana</name>
    <name type="common">American cockroach</name>
    <name type="synonym">Blatta americana</name>
    <dbReference type="NCBI Taxonomy" id="6978"/>
    <lineage>
        <taxon>Eukaryota</taxon>
        <taxon>Metazoa</taxon>
        <taxon>Ecdysozoa</taxon>
        <taxon>Arthropoda</taxon>
        <taxon>Hexapoda</taxon>
        <taxon>Insecta</taxon>
        <taxon>Pterygota</taxon>
        <taxon>Neoptera</taxon>
        <taxon>Polyneoptera</taxon>
        <taxon>Dictyoptera</taxon>
        <taxon>Blattodea</taxon>
        <taxon>Blattoidea</taxon>
        <taxon>Blattidae</taxon>
        <taxon>Blattinae</taxon>
        <taxon>Periplaneta</taxon>
    </lineage>
</organism>
<gene>
    <name evidence="1" type="ORF">ANN_00648</name>
</gene>
<protein>
    <recommendedName>
        <fullName evidence="3">Tc1-like transposase DDE domain-containing protein</fullName>
    </recommendedName>
</protein>
<accession>A0ABQ8TTS9</accession>
<proteinExistence type="predicted"/>
<evidence type="ECO:0008006" key="3">
    <source>
        <dbReference type="Google" id="ProtNLM"/>
    </source>
</evidence>
<evidence type="ECO:0000313" key="2">
    <source>
        <dbReference type="Proteomes" id="UP001148838"/>
    </source>
</evidence>
<dbReference type="Gene3D" id="3.30.420.10">
    <property type="entry name" value="Ribonuclease H-like superfamily/Ribonuclease H"/>
    <property type="match status" value="1"/>
</dbReference>